<evidence type="ECO:0000313" key="3">
    <source>
        <dbReference type="Proteomes" id="UP000070371"/>
    </source>
</evidence>
<reference evidence="2 3" key="1">
    <citation type="submission" date="2016-02" db="EMBL/GenBank/DDBJ databases">
        <title>Complete genome sequence of Halocynthiibacter arcticus PAMC 20958t from arctic marine sediment.</title>
        <authorList>
            <person name="Lee Y.M."/>
            <person name="Baek K."/>
            <person name="Lee H.K."/>
            <person name="Shin S.C."/>
        </authorList>
    </citation>
    <scope>NUCLEOTIDE SEQUENCE [LARGE SCALE GENOMIC DNA]</scope>
    <source>
        <strain evidence="2">PAMC 20958</strain>
    </source>
</reference>
<keyword evidence="1" id="KW-0472">Membrane</keyword>
<dbReference type="Proteomes" id="UP000070371">
    <property type="component" value="Chromosome"/>
</dbReference>
<keyword evidence="3" id="KW-1185">Reference proteome</keyword>
<name>A0A126V553_9RHOB</name>
<protein>
    <submittedName>
        <fullName evidence="2">Uncharacterized protein</fullName>
    </submittedName>
</protein>
<evidence type="ECO:0000313" key="2">
    <source>
        <dbReference type="EMBL" id="AML52829.1"/>
    </source>
</evidence>
<organism evidence="2 3">
    <name type="scientific">Falsihalocynthiibacter arcticus</name>
    <dbReference type="NCBI Taxonomy" id="1579316"/>
    <lineage>
        <taxon>Bacteria</taxon>
        <taxon>Pseudomonadati</taxon>
        <taxon>Pseudomonadota</taxon>
        <taxon>Alphaproteobacteria</taxon>
        <taxon>Rhodobacterales</taxon>
        <taxon>Roseobacteraceae</taxon>
        <taxon>Falsihalocynthiibacter</taxon>
    </lineage>
</organism>
<keyword evidence="1" id="KW-0812">Transmembrane</keyword>
<sequence>MTFSNHIERHTVKAKGICKSIAKKIGFLIMIFAIGLVFKAISAASPDYALRHVEGGPTFTCLEDAEAASGAFVIYNYHLENNSKATAILAEQEVDVQRNIEFHLAHLSATTTRSEFLSETADSIDAREAVFYKKFLADCRL</sequence>
<dbReference type="KEGG" id="hat:RC74_17590"/>
<dbReference type="EMBL" id="CP014327">
    <property type="protein sequence ID" value="AML52829.1"/>
    <property type="molecule type" value="Genomic_DNA"/>
</dbReference>
<accession>A0A126V553</accession>
<feature type="transmembrane region" description="Helical" evidence="1">
    <location>
        <begin position="21"/>
        <end position="41"/>
    </location>
</feature>
<evidence type="ECO:0000256" key="1">
    <source>
        <dbReference type="SAM" id="Phobius"/>
    </source>
</evidence>
<proteinExistence type="predicted"/>
<dbReference type="RefSeq" id="WP_039001007.1">
    <property type="nucleotide sequence ID" value="NZ_CP014327.1"/>
</dbReference>
<gene>
    <name evidence="2" type="ORF">RC74_17590</name>
</gene>
<keyword evidence="1" id="KW-1133">Transmembrane helix</keyword>
<dbReference type="AlphaFoldDB" id="A0A126V553"/>